<keyword evidence="1" id="KW-0472">Membrane</keyword>
<dbReference type="InterPro" id="IPR006860">
    <property type="entry name" value="FecR"/>
</dbReference>
<reference evidence="4" key="1">
    <citation type="journal article" date="2021" name="PeerJ">
        <title>Extensive microbial diversity within the chicken gut microbiome revealed by metagenomics and culture.</title>
        <authorList>
            <person name="Gilroy R."/>
            <person name="Ravi A."/>
            <person name="Getino M."/>
            <person name="Pursley I."/>
            <person name="Horton D.L."/>
            <person name="Alikhan N.F."/>
            <person name="Baker D."/>
            <person name="Gharbi K."/>
            <person name="Hall N."/>
            <person name="Watson M."/>
            <person name="Adriaenssens E.M."/>
            <person name="Foster-Nyarko E."/>
            <person name="Jarju S."/>
            <person name="Secka A."/>
            <person name="Antonio M."/>
            <person name="Oren A."/>
            <person name="Chaudhuri R.R."/>
            <person name="La Ragione R."/>
            <person name="Hildebrand F."/>
            <person name="Pallen M.J."/>
        </authorList>
    </citation>
    <scope>NUCLEOTIDE SEQUENCE</scope>
    <source>
        <strain evidence="4">CHK121-7720</strain>
    </source>
</reference>
<reference evidence="4" key="2">
    <citation type="submission" date="2021-09" db="EMBL/GenBank/DDBJ databases">
        <authorList>
            <person name="Gilroy R."/>
        </authorList>
    </citation>
    <scope>NUCLEOTIDE SEQUENCE</scope>
    <source>
        <strain evidence="4">CHK121-7720</strain>
    </source>
</reference>
<sequence length="317" mass="35740">MISRFKQLYRKYVNGHIGLEEFKELRGSIDNVSDDCLWNAMIENADGCGFVPMSDEMKEAVKHRLRHSVMRLRLRSYFKYAAAAVISVLLITAAVTIGINIRTIPAQEFTASIPAGSHTNLTLPDRTRVQLNSASELNFEWDTEGERTVRLYGEAYFDVAKDREHTFRVLVSDMEVEVHGTSFNVNAYDDDNITVSLVSGKVSLGGSGLKGNKYIMQPGEKATYSRTDGSVLISKADMSIETGWTRGDLVFKRKKLSEVIAMIERRYGVEIEIQCDSISNDTLTGKFSNEDVTDVLSSLSDMYNFKYTIKKNRITIY</sequence>
<keyword evidence="1" id="KW-0812">Transmembrane</keyword>
<dbReference type="Gene3D" id="3.55.50.30">
    <property type="match status" value="1"/>
</dbReference>
<evidence type="ECO:0000259" key="2">
    <source>
        <dbReference type="Pfam" id="PF04773"/>
    </source>
</evidence>
<dbReference type="Pfam" id="PF16344">
    <property type="entry name" value="FecR_C"/>
    <property type="match status" value="1"/>
</dbReference>
<keyword evidence="1" id="KW-1133">Transmembrane helix</keyword>
<feature type="transmembrane region" description="Helical" evidence="1">
    <location>
        <begin position="77"/>
        <end position="99"/>
    </location>
</feature>
<feature type="domain" description="FecR protein" evidence="2">
    <location>
        <begin position="112"/>
        <end position="202"/>
    </location>
</feature>
<protein>
    <submittedName>
        <fullName evidence="4">DUF4974 domain-containing protein</fullName>
    </submittedName>
</protein>
<gene>
    <name evidence="4" type="ORF">K8U91_07860</name>
</gene>
<accession>A0A921MS07</accession>
<evidence type="ECO:0000259" key="3">
    <source>
        <dbReference type="Pfam" id="PF16344"/>
    </source>
</evidence>
<dbReference type="RefSeq" id="WP_273306433.1">
    <property type="nucleotide sequence ID" value="NZ_DYUD01000023.1"/>
</dbReference>
<evidence type="ECO:0000313" key="5">
    <source>
        <dbReference type="Proteomes" id="UP000757103"/>
    </source>
</evidence>
<dbReference type="Gene3D" id="2.60.120.1440">
    <property type="match status" value="1"/>
</dbReference>
<dbReference type="Pfam" id="PF04773">
    <property type="entry name" value="FecR"/>
    <property type="match status" value="1"/>
</dbReference>
<evidence type="ECO:0000313" key="4">
    <source>
        <dbReference type="EMBL" id="HJG89367.1"/>
    </source>
</evidence>
<evidence type="ECO:0000256" key="1">
    <source>
        <dbReference type="SAM" id="Phobius"/>
    </source>
</evidence>
<dbReference type="GO" id="GO:0016989">
    <property type="term" value="F:sigma factor antagonist activity"/>
    <property type="evidence" value="ECO:0007669"/>
    <property type="project" value="TreeGrafter"/>
</dbReference>
<feature type="domain" description="Protein FecR C-terminal" evidence="3">
    <location>
        <begin position="249"/>
        <end position="316"/>
    </location>
</feature>
<dbReference type="PANTHER" id="PTHR30273:SF2">
    <property type="entry name" value="PROTEIN FECR"/>
    <property type="match status" value="1"/>
</dbReference>
<proteinExistence type="predicted"/>
<dbReference type="EMBL" id="DYUD01000023">
    <property type="protein sequence ID" value="HJG89367.1"/>
    <property type="molecule type" value="Genomic_DNA"/>
</dbReference>
<name>A0A921MS07_9BACT</name>
<dbReference type="PANTHER" id="PTHR30273">
    <property type="entry name" value="PERIPLASMIC SIGNAL SENSOR AND SIGMA FACTOR ACTIVATOR FECR-RELATED"/>
    <property type="match status" value="1"/>
</dbReference>
<comment type="caution">
    <text evidence="4">The sequence shown here is derived from an EMBL/GenBank/DDBJ whole genome shotgun (WGS) entry which is preliminary data.</text>
</comment>
<dbReference type="InterPro" id="IPR032508">
    <property type="entry name" value="FecR_C"/>
</dbReference>
<dbReference type="InterPro" id="IPR012373">
    <property type="entry name" value="Ferrdict_sens_TM"/>
</dbReference>
<organism evidence="4 5">
    <name type="scientific">Barnesiella viscericola</name>
    <dbReference type="NCBI Taxonomy" id="397865"/>
    <lineage>
        <taxon>Bacteria</taxon>
        <taxon>Pseudomonadati</taxon>
        <taxon>Bacteroidota</taxon>
        <taxon>Bacteroidia</taxon>
        <taxon>Bacteroidales</taxon>
        <taxon>Barnesiellaceae</taxon>
        <taxon>Barnesiella</taxon>
    </lineage>
</organism>
<dbReference type="AlphaFoldDB" id="A0A921MS07"/>
<dbReference type="Proteomes" id="UP000757103">
    <property type="component" value="Unassembled WGS sequence"/>
</dbReference>